<feature type="chain" id="PRO_5021716300" evidence="1">
    <location>
        <begin position="21"/>
        <end position="479"/>
    </location>
</feature>
<evidence type="ECO:0000313" key="2">
    <source>
        <dbReference type="EMBL" id="TVO58836.1"/>
    </source>
</evidence>
<reference evidence="2 3" key="1">
    <citation type="submission" date="2019-07" db="EMBL/GenBank/DDBJ databases">
        <title>The pathways for chlorine oxyanion respiration interact through the shared metabolite chlorate.</title>
        <authorList>
            <person name="Barnum T.P."/>
            <person name="Cheng Y."/>
            <person name="Hill K.A."/>
            <person name="Lucas L.N."/>
            <person name="Carlson H.K."/>
            <person name="Coates J.D."/>
        </authorList>
    </citation>
    <scope>NUCLEOTIDE SEQUENCE [LARGE SCALE GENOMIC DNA]</scope>
    <source>
        <strain evidence="2 3">SFB-3</strain>
    </source>
</reference>
<gene>
    <name evidence="2" type="ORF">FHP91_04015</name>
</gene>
<dbReference type="InterPro" id="IPR010352">
    <property type="entry name" value="DUF945"/>
</dbReference>
<dbReference type="EMBL" id="VMNK01000003">
    <property type="protein sequence ID" value="TVO58836.1"/>
    <property type="molecule type" value="Genomic_DNA"/>
</dbReference>
<accession>A0A557R138</accession>
<evidence type="ECO:0000256" key="1">
    <source>
        <dbReference type="SAM" id="SignalP"/>
    </source>
</evidence>
<proteinExistence type="predicted"/>
<dbReference type="RefSeq" id="WP_144308356.1">
    <property type="nucleotide sequence ID" value="NZ_VMNK01000003.1"/>
</dbReference>
<dbReference type="Proteomes" id="UP000319502">
    <property type="component" value="Unassembled WGS sequence"/>
</dbReference>
<sequence>MKKTWLALLAVPVVAYPAAAWYLGSQVESTLSAQYKQVETLPYMKVVERTYERGVFSATESVTVELFGAMMQAVQQATPDAPPAEPMRISFRSQIQHGPFAGGTLAAAVVDSELVLDAATQAEVAKLFGNNKPLTGHTVFKLDGSGTATVLSPAFASQFAKPETGEPVNIAWEGIRATVDFAPGMSRYTMNGEAPKLEVKDPAGAHMLMTGMRFTGEQQRMFEDEPLLFSGKQRITIDAMQMNIPEEDAGQVSFKQISYDIDMPVQGDFIDMSARMGAEIVDISGTNYGPAHYDLSLKHLHARTIAKLYRVLLEAYSNPAMMGPDADPQLALAPLAEPAMALLGHNPSFSLDRLSFTTPHGNAHLDLRASAPGITPEAMANPGLIMAVLDAGANIALPEALLLSMAKDRASAQIAAMSETGTVSDDDLHMVTAQFEGKLQELSGQGFITRDGGVVKSTMAFKNGQLTVNGKPFNPMAMQ</sequence>
<keyword evidence="3" id="KW-1185">Reference proteome</keyword>
<protein>
    <submittedName>
        <fullName evidence="2">DUF945 domain-containing protein</fullName>
    </submittedName>
</protein>
<dbReference type="Pfam" id="PF06097">
    <property type="entry name" value="DUF945"/>
    <property type="match status" value="1"/>
</dbReference>
<organism evidence="2 3">
    <name type="scientific">Denitromonas halophila</name>
    <dbReference type="NCBI Taxonomy" id="1629404"/>
    <lineage>
        <taxon>Bacteria</taxon>
        <taxon>Pseudomonadati</taxon>
        <taxon>Pseudomonadota</taxon>
        <taxon>Betaproteobacteria</taxon>
        <taxon>Rhodocyclales</taxon>
        <taxon>Zoogloeaceae</taxon>
        <taxon>Denitromonas</taxon>
    </lineage>
</organism>
<dbReference type="AlphaFoldDB" id="A0A557R138"/>
<feature type="signal peptide" evidence="1">
    <location>
        <begin position="1"/>
        <end position="20"/>
    </location>
</feature>
<evidence type="ECO:0000313" key="3">
    <source>
        <dbReference type="Proteomes" id="UP000319502"/>
    </source>
</evidence>
<comment type="caution">
    <text evidence="2">The sequence shown here is derived from an EMBL/GenBank/DDBJ whole genome shotgun (WGS) entry which is preliminary data.</text>
</comment>
<keyword evidence="1" id="KW-0732">Signal</keyword>
<name>A0A557R138_9RHOO</name>
<dbReference type="OrthoDB" id="8523324at2"/>